<reference evidence="2" key="1">
    <citation type="journal article" date="2023" name="Mol. Phylogenet. Evol.">
        <title>Genome-scale phylogeny and comparative genomics of the fungal order Sordariales.</title>
        <authorList>
            <person name="Hensen N."/>
            <person name="Bonometti L."/>
            <person name="Westerberg I."/>
            <person name="Brannstrom I.O."/>
            <person name="Guillou S."/>
            <person name="Cros-Aarteil S."/>
            <person name="Calhoun S."/>
            <person name="Haridas S."/>
            <person name="Kuo A."/>
            <person name="Mondo S."/>
            <person name="Pangilinan J."/>
            <person name="Riley R."/>
            <person name="LaButti K."/>
            <person name="Andreopoulos B."/>
            <person name="Lipzen A."/>
            <person name="Chen C."/>
            <person name="Yan M."/>
            <person name="Daum C."/>
            <person name="Ng V."/>
            <person name="Clum A."/>
            <person name="Steindorff A."/>
            <person name="Ohm R.A."/>
            <person name="Martin F."/>
            <person name="Silar P."/>
            <person name="Natvig D.O."/>
            <person name="Lalanne C."/>
            <person name="Gautier V."/>
            <person name="Ament-Velasquez S.L."/>
            <person name="Kruys A."/>
            <person name="Hutchinson M.I."/>
            <person name="Powell A.J."/>
            <person name="Barry K."/>
            <person name="Miller A.N."/>
            <person name="Grigoriev I.V."/>
            <person name="Debuchy R."/>
            <person name="Gladieux P."/>
            <person name="Hiltunen Thoren M."/>
            <person name="Johannesson H."/>
        </authorList>
    </citation>
    <scope>NUCLEOTIDE SEQUENCE</scope>
    <source>
        <strain evidence="2">CBS 958.72</strain>
    </source>
</reference>
<sequence>MSRLLFLSAAAALLSTVTALPTPPNRFSGRGQIWVLNSTDLLDALPSDRIGCLDAHGALTLNHCAVFTQLDQAPHTLSSRIGSCGFRDENMPTNKDSYYGRDSHAWACQPDDAAVRSPPDENYYTLNGLPYPFICNGNINCIYDIKTVPSREDDGAPVWQYYWGSEEMQVAPGHLRTMWLWVPVASPNAAEDESD</sequence>
<dbReference type="EMBL" id="JAULSN010000003">
    <property type="protein sequence ID" value="KAK3377264.1"/>
    <property type="molecule type" value="Genomic_DNA"/>
</dbReference>
<dbReference type="AlphaFoldDB" id="A0AAE0NC68"/>
<feature type="signal peptide" evidence="1">
    <location>
        <begin position="1"/>
        <end position="19"/>
    </location>
</feature>
<name>A0AAE0NC68_9PEZI</name>
<organism evidence="2 3">
    <name type="scientific">Lasiosphaeria ovina</name>
    <dbReference type="NCBI Taxonomy" id="92902"/>
    <lineage>
        <taxon>Eukaryota</taxon>
        <taxon>Fungi</taxon>
        <taxon>Dikarya</taxon>
        <taxon>Ascomycota</taxon>
        <taxon>Pezizomycotina</taxon>
        <taxon>Sordariomycetes</taxon>
        <taxon>Sordariomycetidae</taxon>
        <taxon>Sordariales</taxon>
        <taxon>Lasiosphaeriaceae</taxon>
        <taxon>Lasiosphaeria</taxon>
    </lineage>
</organism>
<comment type="caution">
    <text evidence="2">The sequence shown here is derived from an EMBL/GenBank/DDBJ whole genome shotgun (WGS) entry which is preliminary data.</text>
</comment>
<reference evidence="2" key="2">
    <citation type="submission" date="2023-06" db="EMBL/GenBank/DDBJ databases">
        <authorList>
            <consortium name="Lawrence Berkeley National Laboratory"/>
            <person name="Haridas S."/>
            <person name="Hensen N."/>
            <person name="Bonometti L."/>
            <person name="Westerberg I."/>
            <person name="Brannstrom I.O."/>
            <person name="Guillou S."/>
            <person name="Cros-Aarteil S."/>
            <person name="Calhoun S."/>
            <person name="Kuo A."/>
            <person name="Mondo S."/>
            <person name="Pangilinan J."/>
            <person name="Riley R."/>
            <person name="Labutti K."/>
            <person name="Andreopoulos B."/>
            <person name="Lipzen A."/>
            <person name="Chen C."/>
            <person name="Yanf M."/>
            <person name="Daum C."/>
            <person name="Ng V."/>
            <person name="Clum A."/>
            <person name="Steindorff A."/>
            <person name="Ohm R."/>
            <person name="Martin F."/>
            <person name="Silar P."/>
            <person name="Natvig D."/>
            <person name="Lalanne C."/>
            <person name="Gautier V."/>
            <person name="Ament-Velasquez S.L."/>
            <person name="Kruys A."/>
            <person name="Hutchinson M.I."/>
            <person name="Powell A.J."/>
            <person name="Barry K."/>
            <person name="Miller A.N."/>
            <person name="Grigoriev I.V."/>
            <person name="Debuchy R."/>
            <person name="Gladieux P."/>
            <person name="Thoren M.H."/>
            <person name="Johannesson H."/>
        </authorList>
    </citation>
    <scope>NUCLEOTIDE SEQUENCE</scope>
    <source>
        <strain evidence="2">CBS 958.72</strain>
    </source>
</reference>
<evidence type="ECO:0000313" key="2">
    <source>
        <dbReference type="EMBL" id="KAK3377264.1"/>
    </source>
</evidence>
<feature type="chain" id="PRO_5042052815" evidence="1">
    <location>
        <begin position="20"/>
        <end position="195"/>
    </location>
</feature>
<protein>
    <submittedName>
        <fullName evidence="2">Uncharacterized protein</fullName>
    </submittedName>
</protein>
<gene>
    <name evidence="2" type="ORF">B0T24DRAFT_551407</name>
</gene>
<proteinExistence type="predicted"/>
<keyword evidence="3" id="KW-1185">Reference proteome</keyword>
<dbReference type="Proteomes" id="UP001287356">
    <property type="component" value="Unassembled WGS sequence"/>
</dbReference>
<accession>A0AAE0NC68</accession>
<evidence type="ECO:0000313" key="3">
    <source>
        <dbReference type="Proteomes" id="UP001287356"/>
    </source>
</evidence>
<keyword evidence="1" id="KW-0732">Signal</keyword>
<evidence type="ECO:0000256" key="1">
    <source>
        <dbReference type="SAM" id="SignalP"/>
    </source>
</evidence>